<name>A0A2U3MV05_9GAMM</name>
<accession>A0A2U3MV05</accession>
<keyword evidence="2" id="KW-1185">Reference proteome</keyword>
<reference evidence="2" key="1">
    <citation type="submission" date="2018-03" db="EMBL/GenBank/DDBJ databases">
        <authorList>
            <person name="Blom J."/>
        </authorList>
    </citation>
    <scope>NUCLEOTIDE SEQUENCE [LARGE SCALE GENOMIC DNA]</scope>
    <source>
        <strain evidence="2">KPC-SM-21</strain>
    </source>
</reference>
<organism evidence="1 2">
    <name type="scientific">Acinetobacter stercoris</name>
    <dbReference type="NCBI Taxonomy" id="2126983"/>
    <lineage>
        <taxon>Bacteria</taxon>
        <taxon>Pseudomonadati</taxon>
        <taxon>Pseudomonadota</taxon>
        <taxon>Gammaproteobacteria</taxon>
        <taxon>Moraxellales</taxon>
        <taxon>Moraxellaceae</taxon>
        <taxon>Acinetobacter</taxon>
    </lineage>
</organism>
<proteinExistence type="predicted"/>
<protein>
    <submittedName>
        <fullName evidence="1">Uncharacterized protein</fullName>
    </submittedName>
</protein>
<dbReference type="OrthoDB" id="6694305at2"/>
<dbReference type="AlphaFoldDB" id="A0A2U3MV05"/>
<dbReference type="EMBL" id="OOGT01000011">
    <property type="protein sequence ID" value="SPL69267.1"/>
    <property type="molecule type" value="Genomic_DNA"/>
</dbReference>
<dbReference type="InParanoid" id="A0A2U3MV05"/>
<dbReference type="Proteomes" id="UP000245974">
    <property type="component" value="Unassembled WGS sequence"/>
</dbReference>
<evidence type="ECO:0000313" key="2">
    <source>
        <dbReference type="Proteomes" id="UP000245974"/>
    </source>
</evidence>
<dbReference type="RefSeq" id="WP_121972805.1">
    <property type="nucleotide sequence ID" value="NZ_OOGT01000011.1"/>
</dbReference>
<gene>
    <name evidence="1" type="ORF">KPC_0445</name>
</gene>
<sequence length="65" mass="7238">MLVEIKGLEQGTIDVKLDIIPREGEHLKIMYGADAEVEGVVASVNHYINQHADEHKIFITIKPGN</sequence>
<evidence type="ECO:0000313" key="1">
    <source>
        <dbReference type="EMBL" id="SPL69267.1"/>
    </source>
</evidence>